<dbReference type="InterPro" id="IPR011251">
    <property type="entry name" value="Luciferase-like_dom"/>
</dbReference>
<dbReference type="Gene3D" id="3.20.20.30">
    <property type="entry name" value="Luciferase-like domain"/>
    <property type="match status" value="1"/>
</dbReference>
<reference evidence="3" key="1">
    <citation type="submission" date="2018-05" db="EMBL/GenBank/DDBJ databases">
        <authorList>
            <person name="Lanie J.A."/>
            <person name="Ng W.-L."/>
            <person name="Kazmierczak K.M."/>
            <person name="Andrzejewski T.M."/>
            <person name="Davidsen T.M."/>
            <person name="Wayne K.J."/>
            <person name="Tettelin H."/>
            <person name="Glass J.I."/>
            <person name="Rusch D."/>
            <person name="Podicherti R."/>
            <person name="Tsui H.-C.T."/>
            <person name="Winkler M.E."/>
        </authorList>
    </citation>
    <scope>NUCLEOTIDE SEQUENCE</scope>
</reference>
<evidence type="ECO:0000313" key="3">
    <source>
        <dbReference type="EMBL" id="SUZ79277.1"/>
    </source>
</evidence>
<dbReference type="CDD" id="cd01097">
    <property type="entry name" value="Tetrahydromethanopterin_reductase"/>
    <property type="match status" value="1"/>
</dbReference>
<proteinExistence type="predicted"/>
<dbReference type="AlphaFoldDB" id="A0A381QMV3"/>
<accession>A0A381QMV3</accession>
<dbReference type="PANTHER" id="PTHR43244:SF1">
    <property type="entry name" value="5,10-METHYLENETETRAHYDROMETHANOPTERIN REDUCTASE"/>
    <property type="match status" value="1"/>
</dbReference>
<dbReference type="InterPro" id="IPR050564">
    <property type="entry name" value="F420-G6PD/mer"/>
</dbReference>
<dbReference type="PANTHER" id="PTHR43244">
    <property type="match status" value="1"/>
</dbReference>
<dbReference type="NCBIfam" id="TIGR03841">
    <property type="entry name" value="F420_Rv3093c"/>
    <property type="match status" value="1"/>
</dbReference>
<dbReference type="InterPro" id="IPR036661">
    <property type="entry name" value="Luciferase-like_sf"/>
</dbReference>
<dbReference type="EMBL" id="UINC01001381">
    <property type="protein sequence ID" value="SUZ79277.1"/>
    <property type="molecule type" value="Genomic_DNA"/>
</dbReference>
<gene>
    <name evidence="3" type="ORF">METZ01_LOCUS32131</name>
</gene>
<dbReference type="Pfam" id="PF00296">
    <property type="entry name" value="Bac_luciferase"/>
    <property type="match status" value="1"/>
</dbReference>
<keyword evidence="1" id="KW-0560">Oxidoreductase</keyword>
<dbReference type="GO" id="GO:0016705">
    <property type="term" value="F:oxidoreductase activity, acting on paired donors, with incorporation or reduction of molecular oxygen"/>
    <property type="evidence" value="ECO:0007669"/>
    <property type="project" value="InterPro"/>
</dbReference>
<name>A0A381QMV3_9ZZZZ</name>
<sequence>MTVPFAGPLHAQADRFRELADLGYTDAWTAEADAHDGLTPLALASVWAPDLRLGTAILPAFTRGPALLAQSAASLASAAPGRFVLGIGTSSNVIVERWNGIPFEEPYRRVRDTVRFLRAAFTGEKVTEAFESFDIRGFRLVDPPEQAPPMVVAALRGGMLRLAGREADGAVVNWLSPTDAGRVSAIVREAASAAGRPAPEVAARIFVCPSDDRDRVLAEAKRLVAAYVNVPVYRAFHEWLGRTDVLGEHWERWDAGDRAGSLEAMPDSVVDDLLVHGAPDQCRAAIARYVAAGITTPVLAIVPLAGVDAGLAVRDLAPRA</sequence>
<dbReference type="SUPFAM" id="SSF51679">
    <property type="entry name" value="Bacterial luciferase-like"/>
    <property type="match status" value="1"/>
</dbReference>
<evidence type="ECO:0000259" key="2">
    <source>
        <dbReference type="Pfam" id="PF00296"/>
    </source>
</evidence>
<protein>
    <recommendedName>
        <fullName evidence="2">Luciferase-like domain-containing protein</fullName>
    </recommendedName>
</protein>
<feature type="domain" description="Luciferase-like" evidence="2">
    <location>
        <begin position="8"/>
        <end position="295"/>
    </location>
</feature>
<organism evidence="3">
    <name type="scientific">marine metagenome</name>
    <dbReference type="NCBI Taxonomy" id="408172"/>
    <lineage>
        <taxon>unclassified sequences</taxon>
        <taxon>metagenomes</taxon>
        <taxon>ecological metagenomes</taxon>
    </lineage>
</organism>
<evidence type="ECO:0000256" key="1">
    <source>
        <dbReference type="ARBA" id="ARBA00023002"/>
    </source>
</evidence>
<dbReference type="InterPro" id="IPR022526">
    <property type="entry name" value="F420_Rv3093c"/>
</dbReference>